<feature type="transmembrane region" description="Helical" evidence="2">
    <location>
        <begin position="45"/>
        <end position="69"/>
    </location>
</feature>
<evidence type="ECO:0000313" key="3">
    <source>
        <dbReference type="EMBL" id="GMA33404.1"/>
    </source>
</evidence>
<feature type="compositionally biased region" description="Low complexity" evidence="1">
    <location>
        <begin position="188"/>
        <end position="200"/>
    </location>
</feature>
<reference evidence="3" key="1">
    <citation type="journal article" date="2014" name="Int. J. Syst. Evol. Microbiol.">
        <title>Complete genome sequence of Corynebacterium casei LMG S-19264T (=DSM 44701T), isolated from a smear-ripened cheese.</title>
        <authorList>
            <consortium name="US DOE Joint Genome Institute (JGI-PGF)"/>
            <person name="Walter F."/>
            <person name="Albersmeier A."/>
            <person name="Kalinowski J."/>
            <person name="Ruckert C."/>
        </authorList>
    </citation>
    <scope>NUCLEOTIDE SEQUENCE</scope>
    <source>
        <strain evidence="3">NBRC 112290</strain>
    </source>
</reference>
<feature type="region of interest" description="Disordered" evidence="1">
    <location>
        <begin position="188"/>
        <end position="211"/>
    </location>
</feature>
<keyword evidence="2" id="KW-1133">Transmembrane helix</keyword>
<sequence length="216" mass="21946">MANPYKQILSKPGAWQFSAAGLLARFPISMAGIGIVLMISDGALYGSYGLAGQVSAAYIVAQAIAAPQIAKLIDVYGQARVMRPAIAVSMTSLAALAVVATNLAPTVWLFLLAAIVGATMGSIGSLVRTRWGAVVSNPDELHTAYSLESVLDEVVFVVGPVLATILATTVHPTAGIAVAIVAAVVGGSRSSRSGAPSRPRTGAARAVTDPRSCACA</sequence>
<accession>A0AA37XHT0</accession>
<feature type="transmembrane region" description="Helical" evidence="2">
    <location>
        <begin position="20"/>
        <end position="39"/>
    </location>
</feature>
<evidence type="ECO:0000313" key="4">
    <source>
        <dbReference type="Proteomes" id="UP001157161"/>
    </source>
</evidence>
<feature type="transmembrane region" description="Helical" evidence="2">
    <location>
        <begin position="107"/>
        <end position="127"/>
    </location>
</feature>
<protein>
    <recommendedName>
        <fullName evidence="5">MFS transporter</fullName>
    </recommendedName>
</protein>
<evidence type="ECO:0008006" key="5">
    <source>
        <dbReference type="Google" id="ProtNLM"/>
    </source>
</evidence>
<dbReference type="GO" id="GO:0022857">
    <property type="term" value="F:transmembrane transporter activity"/>
    <property type="evidence" value="ECO:0007669"/>
    <property type="project" value="InterPro"/>
</dbReference>
<keyword evidence="2" id="KW-0472">Membrane</keyword>
<dbReference type="Gene3D" id="1.20.1250.20">
    <property type="entry name" value="MFS general substrate transporter like domains"/>
    <property type="match status" value="1"/>
</dbReference>
<name>A0AA37XHT0_9MICO</name>
<keyword evidence="2" id="KW-0812">Transmembrane</keyword>
<gene>
    <name evidence="3" type="ORF">GCM10025875_33960</name>
</gene>
<proteinExistence type="predicted"/>
<comment type="caution">
    <text evidence="3">The sequence shown here is derived from an EMBL/GenBank/DDBJ whole genome shotgun (WGS) entry which is preliminary data.</text>
</comment>
<dbReference type="PANTHER" id="PTHR23542">
    <property type="match status" value="1"/>
</dbReference>
<reference evidence="3" key="2">
    <citation type="submission" date="2023-02" db="EMBL/GenBank/DDBJ databases">
        <authorList>
            <person name="Sun Q."/>
            <person name="Mori K."/>
        </authorList>
    </citation>
    <scope>NUCLEOTIDE SEQUENCE</scope>
    <source>
        <strain evidence="3">NBRC 112290</strain>
    </source>
</reference>
<keyword evidence="4" id="KW-1185">Reference proteome</keyword>
<dbReference type="RefSeq" id="WP_348525619.1">
    <property type="nucleotide sequence ID" value="NZ_BSUM01000001.1"/>
</dbReference>
<dbReference type="InterPro" id="IPR011701">
    <property type="entry name" value="MFS"/>
</dbReference>
<evidence type="ECO:0000256" key="2">
    <source>
        <dbReference type="SAM" id="Phobius"/>
    </source>
</evidence>
<dbReference type="AlphaFoldDB" id="A0AA37XHT0"/>
<evidence type="ECO:0000256" key="1">
    <source>
        <dbReference type="SAM" id="MobiDB-lite"/>
    </source>
</evidence>
<organism evidence="3 4">
    <name type="scientific">Litorihabitans aurantiacus</name>
    <dbReference type="NCBI Taxonomy" id="1930061"/>
    <lineage>
        <taxon>Bacteria</taxon>
        <taxon>Bacillati</taxon>
        <taxon>Actinomycetota</taxon>
        <taxon>Actinomycetes</taxon>
        <taxon>Micrococcales</taxon>
        <taxon>Beutenbergiaceae</taxon>
        <taxon>Litorihabitans</taxon>
    </lineage>
</organism>
<dbReference type="Proteomes" id="UP001157161">
    <property type="component" value="Unassembled WGS sequence"/>
</dbReference>
<dbReference type="SUPFAM" id="SSF103473">
    <property type="entry name" value="MFS general substrate transporter"/>
    <property type="match status" value="1"/>
</dbReference>
<feature type="transmembrane region" description="Helical" evidence="2">
    <location>
        <begin position="81"/>
        <end position="101"/>
    </location>
</feature>
<dbReference type="PANTHER" id="PTHR23542:SF1">
    <property type="entry name" value="MAJOR FACILITATOR SUPERFAMILY (MFS) PROFILE DOMAIN-CONTAINING PROTEIN"/>
    <property type="match status" value="1"/>
</dbReference>
<dbReference type="InterPro" id="IPR036259">
    <property type="entry name" value="MFS_trans_sf"/>
</dbReference>
<dbReference type="EMBL" id="BSUM01000001">
    <property type="protein sequence ID" value="GMA33404.1"/>
    <property type="molecule type" value="Genomic_DNA"/>
</dbReference>
<dbReference type="Pfam" id="PF07690">
    <property type="entry name" value="MFS_1"/>
    <property type="match status" value="1"/>
</dbReference>